<sequence>SECTPDSKQRSKINSVGKMIEASHSLLLNEEALKSCAEQKRALFVYEWLRYLERILPATQKQDLKSVQAALMTQLESRLAAGPGASTRVLLARCIARVYSVGDTTSLFATLNMCNDRLKTKDDSPMGLSAKLAALACLGALYETVGRLVGRSYEESFHIITKWLKTAESQGRAEMMQTLAKMVSGLGSAASTVHREIYKTVRTCAVDRNLAVRAAAIECLIALVPEYAPLYTTEIDGIVTQCVKALDGSNHEIRLAVARLLSALLCAAHQPHTLIGAAGRRAPAPSSSKSGSSSPSPLSVEDCFEKLAPAFLRGGVGGSFLKGGSSNQASAGGLKEVRVGIAMAYVEFIRSCGARWLERSSGVLSKHVLTLAAKCGTLAYTNSSAQQSEAVFMRSCLSFILRSTLGAMLGEAAQLAAAKQLGVLLTEHINSFEHYTDSGIEGVLGTDAHSSGQAAIVAVLELASLVKQIGTAVTPLFVEANGITEPIFACLIHPVAAARVATAWCLRCCTIAVPGLLTPLIDRCINRLEHMKTSGEAISGYSLALAALIAGSKDCQLGIPHGKPKQVLSAAEDLLKTAAQSSRLAVAKMSAGWVLLQALVSLGPAVAKPYLPRIISLWRAAFPRSAKEAENEKTRGDAFSWECALINRTGALSVMEAVAAQKELTDDETVTAMQLPIECSLVVMAAVGGLVRSYGTKMRKQIAALRVRLYGLLGHLNAKCYEGVFSSLLRELVADITLSDNTQSAQATSLAGALCGSCLSVLAPWYDSCDESVLENGLNAATTTAVGAIENDVTELISGDASSAGPPPDPQLPTVASLDGAIAIYGKIFPLLPNKHRLQITEHCVETIKNAKPAARQQAIQLNVLCALVAAYKNGGATSSSGSSTAAAAALEQLRTTTTSLPLSALSSPSSIIRAVAAEALGRLAQAVNDPLFVATVAQQCFNVIQSSRDALTKSGVVLALGCLHKHVGSLGSGQYLNTGVKIALSLAQDTTSPMVQAWALLSLSLIAETGGGMFAGYVEPMLTTCVSLLLSTPSHCTEVTLSVGKLLSALLTCVGPELGVSGNSSGVETMRASLLAACALLLSHDHAVVRAEGVAGLQQMHLFAPRHVHLSTLVVDIASLLTSRFISLRRASVSCLRQLVQREAREVREHAQALVPQGVLDEAKKLPLPETGLEGALFGMLDTETDRVLRAHIEETVISLVQATCGTHLAHWLALCKEVLATSMADSAAAGPAAVAVIGEKGGEKDDEDDEGDDDMQLHVGSGRAGVDEKQKLAARWPTRVFACQIVRRLMAVCESERAHLDLQLAKELQLTSAGRADYLVLHLSDLVRMPFMAATSDNTQLRLAGLHCLQDVIARFSSVADPEYAGHVLLEQSQAQVGAALGPAFTEDTPSDVTAAACQVCSTWISSKVARNLSDLKRVHQLLVSSLSKLKHGSINTQLYSESAATLEKLAILKAWAEVYITAVEQKQEAEELIKRRGSGGNINGNDDQYSSGDACLLSLVEPELADLVGYWLAALRDSALLALPSSFSDQLPPEGGSFYKAERAEACREYYRSSWPPILLAASIWLRDHNFVLPGTSNESLPSICSSSLSSLPSRLFLMLGVALDSLCSRTSTADDTTTHCALRALSSLMSSDEARLELMRDVSVPVEIVNVLHRLVLTRDNLATQQLCVDCAAAVMDAAMCCKAIGGNNSDAINGNIDSEEAEKMKGLYECDDGGDSGELKPGMLSYAFMEFVLAVVVRQLPQVNSAAMRSRSSAPIHTRKVSRLPPEGATLCKGAVQLMVQIPSLCSSPARLSLLPVSLHLITAFIRESARIDDASIVPDLPPGHLTLIATAALQGLRSLASSAPPQSEEKNYGRWTLFMRSALLTILNIPSANSAHSYDECVVLLAAAILSAASPREVAVGHRESVEKLCVLAKHQLRRSEPQVVCKCLQALTSLFSRKDLAAVYARRLAPAVVEVLRPYVLEDDAETAVKEISDDGVAVVGDAVKALEALIPAVAERNRLSVVSLISQSLTRLLYASRPDEWRALSSQSRKLHEMAFERVNVLSRAYPQEFKQVLAAHSDAKRRLQAFMLFLQTRENQAKAIANKAAAVDNAKTVSSSAQPSIKLTMDFKSFGGKS</sequence>
<dbReference type="GO" id="GO:0005794">
    <property type="term" value="C:Golgi apparatus"/>
    <property type="evidence" value="ECO:0007669"/>
    <property type="project" value="TreeGrafter"/>
</dbReference>
<dbReference type="GO" id="GO:0016020">
    <property type="term" value="C:membrane"/>
    <property type="evidence" value="ECO:0007669"/>
    <property type="project" value="TreeGrafter"/>
</dbReference>
<dbReference type="GO" id="GO:0042147">
    <property type="term" value="P:retrograde transport, endosome to Golgi"/>
    <property type="evidence" value="ECO:0007669"/>
    <property type="project" value="TreeGrafter"/>
</dbReference>
<accession>A0AAV5SCE7</accession>
<dbReference type="InterPro" id="IPR040108">
    <property type="entry name" value="Laa1/Sip1/HEATR5"/>
</dbReference>
<dbReference type="InterPro" id="IPR016024">
    <property type="entry name" value="ARM-type_fold"/>
</dbReference>
<organism evidence="5 6">
    <name type="scientific">Pristionchus entomophagus</name>
    <dbReference type="NCBI Taxonomy" id="358040"/>
    <lineage>
        <taxon>Eukaryota</taxon>
        <taxon>Metazoa</taxon>
        <taxon>Ecdysozoa</taxon>
        <taxon>Nematoda</taxon>
        <taxon>Chromadorea</taxon>
        <taxon>Rhabditida</taxon>
        <taxon>Rhabditina</taxon>
        <taxon>Diplogasteromorpha</taxon>
        <taxon>Diplogasteroidea</taxon>
        <taxon>Neodiplogasteridae</taxon>
        <taxon>Pristionchus</taxon>
    </lineage>
</organism>
<dbReference type="Proteomes" id="UP001432027">
    <property type="component" value="Unassembled WGS sequence"/>
</dbReference>
<dbReference type="SUPFAM" id="SSF48371">
    <property type="entry name" value="ARM repeat"/>
    <property type="match status" value="2"/>
</dbReference>
<comment type="similarity">
    <text evidence="1">Belongs to the HEATR5 family.</text>
</comment>
<dbReference type="FunFam" id="1.25.10.10:FF:000098">
    <property type="entry name" value="HEAT repeat-containing protein 5A isoform X2"/>
    <property type="match status" value="1"/>
</dbReference>
<dbReference type="GO" id="GO:0005829">
    <property type="term" value="C:cytosol"/>
    <property type="evidence" value="ECO:0007669"/>
    <property type="project" value="GOC"/>
</dbReference>
<feature type="region of interest" description="Disordered" evidence="4">
    <location>
        <begin position="1243"/>
        <end position="1263"/>
    </location>
</feature>
<keyword evidence="6" id="KW-1185">Reference proteome</keyword>
<keyword evidence="2" id="KW-0677">Repeat</keyword>
<feature type="non-terminal residue" evidence="5">
    <location>
        <position position="1"/>
    </location>
</feature>
<feature type="compositionally biased region" description="Acidic residues" evidence="4">
    <location>
        <begin position="1246"/>
        <end position="1256"/>
    </location>
</feature>
<evidence type="ECO:0000256" key="2">
    <source>
        <dbReference type="ARBA" id="ARBA00022737"/>
    </source>
</evidence>
<evidence type="ECO:0000256" key="4">
    <source>
        <dbReference type="SAM" id="MobiDB-lite"/>
    </source>
</evidence>
<dbReference type="GO" id="GO:0008104">
    <property type="term" value="P:intracellular protein localization"/>
    <property type="evidence" value="ECO:0007669"/>
    <property type="project" value="TreeGrafter"/>
</dbReference>
<proteinExistence type="inferred from homology"/>
<dbReference type="PANTHER" id="PTHR21663">
    <property type="entry name" value="HYPOTHETICAL HEAT DOMAIN-CONTAINING"/>
    <property type="match status" value="1"/>
</dbReference>
<gene>
    <name evidence="5" type="ORF">PENTCL1PPCAC_2730</name>
</gene>
<evidence type="ECO:0000256" key="1">
    <source>
        <dbReference type="ARBA" id="ARBA00008304"/>
    </source>
</evidence>
<dbReference type="InterPro" id="IPR046837">
    <property type="entry name" value="Laa1/Sip1/HEATR5-like_HEAT"/>
</dbReference>
<dbReference type="GO" id="GO:0006897">
    <property type="term" value="P:endocytosis"/>
    <property type="evidence" value="ECO:0007669"/>
    <property type="project" value="TreeGrafter"/>
</dbReference>
<evidence type="ECO:0000313" key="6">
    <source>
        <dbReference type="Proteomes" id="UP001432027"/>
    </source>
</evidence>
<dbReference type="Pfam" id="PF25468">
    <property type="entry name" value="HEAT_HEATR5A"/>
    <property type="match status" value="1"/>
</dbReference>
<name>A0AAV5SCE7_9BILA</name>
<evidence type="ECO:0000313" key="5">
    <source>
        <dbReference type="EMBL" id="GMS80555.1"/>
    </source>
</evidence>
<protein>
    <recommendedName>
        <fullName evidence="3">HEAT repeat-containing protein 5A</fullName>
    </recommendedName>
</protein>
<evidence type="ECO:0000256" key="3">
    <source>
        <dbReference type="ARBA" id="ARBA00070811"/>
    </source>
</evidence>
<dbReference type="Pfam" id="PF20210">
    <property type="entry name" value="Laa1_Sip1_HTR5"/>
    <property type="match status" value="1"/>
</dbReference>
<dbReference type="PANTHER" id="PTHR21663:SF0">
    <property type="entry name" value="HEAT REPEAT-CONTAINING PROTEIN 5B"/>
    <property type="match status" value="1"/>
</dbReference>
<dbReference type="Gene3D" id="1.25.10.10">
    <property type="entry name" value="Leucine-rich Repeat Variant"/>
    <property type="match status" value="2"/>
</dbReference>
<dbReference type="GO" id="GO:0030139">
    <property type="term" value="C:endocytic vesicle"/>
    <property type="evidence" value="ECO:0007669"/>
    <property type="project" value="TreeGrafter"/>
</dbReference>
<comment type="caution">
    <text evidence="5">The sequence shown here is derived from an EMBL/GenBank/DDBJ whole genome shotgun (WGS) entry which is preliminary data.</text>
</comment>
<dbReference type="InterPro" id="IPR011989">
    <property type="entry name" value="ARM-like"/>
</dbReference>
<feature type="region of interest" description="Disordered" evidence="4">
    <location>
        <begin position="278"/>
        <end position="297"/>
    </location>
</feature>
<dbReference type="EMBL" id="BTSX01000001">
    <property type="protein sequence ID" value="GMS80555.1"/>
    <property type="molecule type" value="Genomic_DNA"/>
</dbReference>
<reference evidence="5" key="1">
    <citation type="submission" date="2023-10" db="EMBL/GenBank/DDBJ databases">
        <title>Genome assembly of Pristionchus species.</title>
        <authorList>
            <person name="Yoshida K."/>
            <person name="Sommer R.J."/>
        </authorList>
    </citation>
    <scope>NUCLEOTIDE SEQUENCE</scope>
    <source>
        <strain evidence="5">RS0144</strain>
    </source>
</reference>